<dbReference type="GO" id="GO:0003941">
    <property type="term" value="F:L-serine ammonia-lyase activity"/>
    <property type="evidence" value="ECO:0007669"/>
    <property type="project" value="TreeGrafter"/>
</dbReference>
<dbReference type="PROSITE" id="PS00165">
    <property type="entry name" value="DEHYDRATASE_SER_THR"/>
    <property type="match status" value="1"/>
</dbReference>
<keyword evidence="10 12" id="KW-0100">Branched-chain amino acid biosynthesis</keyword>
<comment type="catalytic activity">
    <reaction evidence="1 12">
        <text>L-threonine = 2-oxobutanoate + NH4(+)</text>
        <dbReference type="Rhea" id="RHEA:22108"/>
        <dbReference type="ChEBI" id="CHEBI:16763"/>
        <dbReference type="ChEBI" id="CHEBI:28938"/>
        <dbReference type="ChEBI" id="CHEBI:57926"/>
        <dbReference type="EC" id="4.3.1.19"/>
    </reaction>
</comment>
<evidence type="ECO:0000256" key="6">
    <source>
        <dbReference type="ARBA" id="ARBA00022605"/>
    </source>
</evidence>
<dbReference type="InterPro" id="IPR000634">
    <property type="entry name" value="Ser/Thr_deHydtase_PyrdxlP-BS"/>
</dbReference>
<evidence type="ECO:0000256" key="7">
    <source>
        <dbReference type="ARBA" id="ARBA00022624"/>
    </source>
</evidence>
<dbReference type="FunFam" id="3.40.50.1100:FF:000007">
    <property type="entry name" value="L-threonine dehydratase catabolic TdcB"/>
    <property type="match status" value="1"/>
</dbReference>
<keyword evidence="15" id="KW-1185">Reference proteome</keyword>
<evidence type="ECO:0000256" key="8">
    <source>
        <dbReference type="ARBA" id="ARBA00022898"/>
    </source>
</evidence>
<evidence type="ECO:0000259" key="13">
    <source>
        <dbReference type="PROSITE" id="PS51672"/>
    </source>
</evidence>
<dbReference type="UniPathway" id="UPA00047">
    <property type="reaction ID" value="UER00054"/>
</dbReference>
<dbReference type="Pfam" id="PF00291">
    <property type="entry name" value="PALP"/>
    <property type="match status" value="1"/>
</dbReference>
<keyword evidence="9 12" id="KW-0456">Lyase</keyword>
<reference evidence="14 15" key="1">
    <citation type="submission" date="2018-04" db="EMBL/GenBank/DDBJ databases">
        <title>Sphingobacterium sp. M46 Genome.</title>
        <authorList>
            <person name="Cheng J."/>
            <person name="Li Y."/>
        </authorList>
    </citation>
    <scope>NUCLEOTIDE SEQUENCE [LARGE SCALE GENOMIC DNA]</scope>
    <source>
        <strain evidence="14 15">M46</strain>
    </source>
</reference>
<comment type="cofactor">
    <cofactor evidence="2 12">
        <name>pyridoxal 5'-phosphate</name>
        <dbReference type="ChEBI" id="CHEBI:597326"/>
    </cofactor>
</comment>
<dbReference type="FunFam" id="3.40.50.1100:FF:000005">
    <property type="entry name" value="Threonine dehydratase catabolic"/>
    <property type="match status" value="1"/>
</dbReference>
<evidence type="ECO:0000256" key="3">
    <source>
        <dbReference type="ARBA" id="ARBA00004810"/>
    </source>
</evidence>
<evidence type="ECO:0000256" key="11">
    <source>
        <dbReference type="ARBA" id="ARBA00025527"/>
    </source>
</evidence>
<dbReference type="InterPro" id="IPR001926">
    <property type="entry name" value="TrpB-like_PALP"/>
</dbReference>
<dbReference type="InterPro" id="IPR011820">
    <property type="entry name" value="IlvA"/>
</dbReference>
<dbReference type="Gene3D" id="3.40.50.1100">
    <property type="match status" value="2"/>
</dbReference>
<evidence type="ECO:0000256" key="9">
    <source>
        <dbReference type="ARBA" id="ARBA00023239"/>
    </source>
</evidence>
<evidence type="ECO:0000256" key="10">
    <source>
        <dbReference type="ARBA" id="ARBA00023304"/>
    </source>
</evidence>
<dbReference type="EMBL" id="QCXX01000004">
    <property type="protein sequence ID" value="PUV23523.1"/>
    <property type="molecule type" value="Genomic_DNA"/>
</dbReference>
<comment type="subunit">
    <text evidence="5 12">Homotetramer.</text>
</comment>
<dbReference type="EC" id="4.3.1.19" evidence="12"/>
<evidence type="ECO:0000256" key="1">
    <source>
        <dbReference type="ARBA" id="ARBA00001274"/>
    </source>
</evidence>
<dbReference type="OrthoDB" id="9811476at2"/>
<keyword evidence="7 12" id="KW-0412">Isoleucine biosynthesis</keyword>
<dbReference type="NCBIfam" id="TIGR02079">
    <property type="entry name" value="THD1"/>
    <property type="match status" value="1"/>
</dbReference>
<dbReference type="GO" id="GO:0004794">
    <property type="term" value="F:threonine deaminase activity"/>
    <property type="evidence" value="ECO:0007669"/>
    <property type="project" value="UniProtKB-UniRule"/>
</dbReference>
<keyword evidence="8 12" id="KW-0663">Pyridoxal phosphate</keyword>
<keyword evidence="6 12" id="KW-0028">Amino-acid biosynthesis</keyword>
<evidence type="ECO:0000256" key="12">
    <source>
        <dbReference type="RuleBase" id="RU362012"/>
    </source>
</evidence>
<dbReference type="AlphaFoldDB" id="A0A363NRZ1"/>
<comment type="function">
    <text evidence="11 12">Catalyzes the anaerobic formation of alpha-ketobutyrate and ammonia from threonine in a two-step reaction. The first step involved a dehydration of threonine and a production of enamine intermediates (aminocrotonate), which tautomerizes to its imine form (iminobutyrate). Both intermediates are unstable and short-lived. The second step is the nonenzymatic hydrolysis of the enamine/imine intermediates to form 2-ketobutyrate and free ammonia. In the low water environment of the cell, the second step is accelerated by RidA.</text>
</comment>
<dbReference type="GO" id="GO:0009097">
    <property type="term" value="P:isoleucine biosynthetic process"/>
    <property type="evidence" value="ECO:0007669"/>
    <property type="project" value="UniProtKB-UniRule"/>
</dbReference>
<dbReference type="PANTHER" id="PTHR48078:SF11">
    <property type="entry name" value="THREONINE DEHYDRATASE, MITOCHONDRIAL"/>
    <property type="match status" value="1"/>
</dbReference>
<dbReference type="PROSITE" id="PS51672">
    <property type="entry name" value="ACT_LIKE"/>
    <property type="match status" value="1"/>
</dbReference>
<dbReference type="Proteomes" id="UP000250831">
    <property type="component" value="Unassembled WGS sequence"/>
</dbReference>
<comment type="caution">
    <text evidence="14">The sequence shown here is derived from an EMBL/GenBank/DDBJ whole genome shotgun (WGS) entry which is preliminary data.</text>
</comment>
<evidence type="ECO:0000256" key="5">
    <source>
        <dbReference type="ARBA" id="ARBA00011881"/>
    </source>
</evidence>
<organism evidence="14 15">
    <name type="scientific">Sphingobacterium athyrii</name>
    <dbReference type="NCBI Taxonomy" id="2152717"/>
    <lineage>
        <taxon>Bacteria</taxon>
        <taxon>Pseudomonadati</taxon>
        <taxon>Bacteroidota</taxon>
        <taxon>Sphingobacteriia</taxon>
        <taxon>Sphingobacteriales</taxon>
        <taxon>Sphingobacteriaceae</taxon>
        <taxon>Sphingobacterium</taxon>
    </lineage>
</organism>
<evidence type="ECO:0000256" key="2">
    <source>
        <dbReference type="ARBA" id="ARBA00001933"/>
    </source>
</evidence>
<comment type="similarity">
    <text evidence="4 12">Belongs to the serine/threonine dehydratase family.</text>
</comment>
<dbReference type="InterPro" id="IPR001721">
    <property type="entry name" value="TD_ACT-like"/>
</dbReference>
<dbReference type="InterPro" id="IPR036052">
    <property type="entry name" value="TrpB-like_PALP_sf"/>
</dbReference>
<dbReference type="GO" id="GO:0006567">
    <property type="term" value="P:L-threonine catabolic process"/>
    <property type="evidence" value="ECO:0007669"/>
    <property type="project" value="TreeGrafter"/>
</dbReference>
<gene>
    <name evidence="12" type="primary">ilvA</name>
    <name evidence="14" type="ORF">DCO56_16555</name>
</gene>
<feature type="domain" description="ACT-like" evidence="13">
    <location>
        <begin position="353"/>
        <end position="427"/>
    </location>
</feature>
<comment type="pathway">
    <text evidence="3 12">Amino-acid biosynthesis; L-isoleucine biosynthesis; 2-oxobutanoate from L-threonine: step 1/1.</text>
</comment>
<dbReference type="SUPFAM" id="SSF55021">
    <property type="entry name" value="ACT-like"/>
    <property type="match status" value="1"/>
</dbReference>
<protein>
    <recommendedName>
        <fullName evidence="12">L-threonine dehydratase</fullName>
        <ecNumber evidence="12">4.3.1.19</ecNumber>
    </recommendedName>
    <alternativeName>
        <fullName evidence="12">Threonine deaminase</fullName>
    </alternativeName>
</protein>
<evidence type="ECO:0000313" key="14">
    <source>
        <dbReference type="EMBL" id="PUV23523.1"/>
    </source>
</evidence>
<dbReference type="CDD" id="cd01562">
    <property type="entry name" value="Thr-dehyd"/>
    <property type="match status" value="1"/>
</dbReference>
<dbReference type="InterPro" id="IPR045865">
    <property type="entry name" value="ACT-like_dom_sf"/>
</dbReference>
<dbReference type="NCBIfam" id="NF006390">
    <property type="entry name" value="PRK08639.1"/>
    <property type="match status" value="1"/>
</dbReference>
<dbReference type="Pfam" id="PF00585">
    <property type="entry name" value="Thr_dehydrat_C"/>
    <property type="match status" value="1"/>
</dbReference>
<name>A0A363NRZ1_9SPHI</name>
<evidence type="ECO:0000313" key="15">
    <source>
        <dbReference type="Proteomes" id="UP000250831"/>
    </source>
</evidence>
<dbReference type="FunFam" id="3.40.1020.10:FF:000002">
    <property type="entry name" value="L-threonine dehydratase"/>
    <property type="match status" value="1"/>
</dbReference>
<dbReference type="GO" id="GO:0030170">
    <property type="term" value="F:pyridoxal phosphate binding"/>
    <property type="evidence" value="ECO:0007669"/>
    <property type="project" value="InterPro"/>
</dbReference>
<dbReference type="SUPFAM" id="SSF53686">
    <property type="entry name" value="Tryptophan synthase beta subunit-like PLP-dependent enzymes"/>
    <property type="match status" value="1"/>
</dbReference>
<evidence type="ECO:0000256" key="4">
    <source>
        <dbReference type="ARBA" id="ARBA00010869"/>
    </source>
</evidence>
<dbReference type="GO" id="GO:0006565">
    <property type="term" value="P:L-serine catabolic process"/>
    <property type="evidence" value="ECO:0007669"/>
    <property type="project" value="TreeGrafter"/>
</dbReference>
<sequence length="436" mass="48428">MEGCICSLFLSKDNLNHPIKKMDLSTLNIDSEATLERIKSVVNRTPLQYNRHLSEKYGAEVYLKREDLQVVRSYKLRGAYNKIISLTAEERQRGVVCASAGNHAQGVAFSCKKLDIKGVIFMPGPTPRQKISQTEMWGNGNVEIVLTGDTFDDCQKAALAYTEEHGMTFIPPFDDLKVVEGQGTVAVEALQDLPDMDAIFIPIGGGGLAAGASYYLKSKNKAIKCYGVEPEGAPSMQAALENGAPIELEHINKFVDGAAVKKIGATTFEIAKQLLDDTRSIPEGKICTCILELYNKDAIVVEPAGALSVAALEFHKEEIKGKKVVCIISGGNNDIDRMSEIKELSLLYEGYKHYFIVRFPQRPGALKLFVSEVLGPKDDITRFEFIKKTERERGPALVGIELNKPEDYETLIARMKEYKFDVIEINKDQTLFEYLV</sequence>
<proteinExistence type="inferred from homology"/>
<dbReference type="PANTHER" id="PTHR48078">
    <property type="entry name" value="THREONINE DEHYDRATASE, MITOCHONDRIAL-RELATED"/>
    <property type="match status" value="1"/>
</dbReference>
<dbReference type="InterPro" id="IPR050147">
    <property type="entry name" value="Ser/Thr_Dehydratase"/>
</dbReference>
<accession>A0A363NRZ1</accession>